<dbReference type="AlphaFoldDB" id="A0A6J4NH94"/>
<evidence type="ECO:0000256" key="7">
    <source>
        <dbReference type="ARBA" id="ARBA00022777"/>
    </source>
</evidence>
<organism evidence="12">
    <name type="scientific">uncultured Rubrobacteraceae bacterium</name>
    <dbReference type="NCBI Taxonomy" id="349277"/>
    <lineage>
        <taxon>Bacteria</taxon>
        <taxon>Bacillati</taxon>
        <taxon>Actinomycetota</taxon>
        <taxon>Rubrobacteria</taxon>
        <taxon>Rubrobacterales</taxon>
        <taxon>Rubrobacteraceae</taxon>
        <taxon>environmental samples</taxon>
    </lineage>
</organism>
<dbReference type="SUPFAM" id="SSF52540">
    <property type="entry name" value="P-loop containing nucleoside triphosphate hydrolases"/>
    <property type="match status" value="1"/>
</dbReference>
<evidence type="ECO:0000256" key="6">
    <source>
        <dbReference type="ARBA" id="ARBA00022741"/>
    </source>
</evidence>
<comment type="similarity">
    <text evidence="2 11">Belongs to the shikimate kinase family.</text>
</comment>
<proteinExistence type="inferred from homology"/>
<dbReference type="InterPro" id="IPR027417">
    <property type="entry name" value="P-loop_NTPase"/>
</dbReference>
<dbReference type="GO" id="GO:0000287">
    <property type="term" value="F:magnesium ion binding"/>
    <property type="evidence" value="ECO:0007669"/>
    <property type="project" value="UniProtKB-UniRule"/>
</dbReference>
<feature type="binding site" evidence="11">
    <location>
        <position position="117"/>
    </location>
    <ligand>
        <name>ATP</name>
        <dbReference type="ChEBI" id="CHEBI:30616"/>
    </ligand>
</feature>
<evidence type="ECO:0000256" key="11">
    <source>
        <dbReference type="HAMAP-Rule" id="MF_00109"/>
    </source>
</evidence>
<dbReference type="Gene3D" id="3.40.50.300">
    <property type="entry name" value="P-loop containing nucleotide triphosphate hydrolases"/>
    <property type="match status" value="1"/>
</dbReference>
<evidence type="ECO:0000256" key="1">
    <source>
        <dbReference type="ARBA" id="ARBA00004842"/>
    </source>
</evidence>
<dbReference type="EMBL" id="CADCUT010000022">
    <property type="protein sequence ID" value="CAA9387738.1"/>
    <property type="molecule type" value="Genomic_DNA"/>
</dbReference>
<dbReference type="InterPro" id="IPR000623">
    <property type="entry name" value="Shikimate_kinase/TSH1"/>
</dbReference>
<dbReference type="HAMAP" id="MF_00109">
    <property type="entry name" value="Shikimate_kinase"/>
    <property type="match status" value="1"/>
</dbReference>
<keyword evidence="11" id="KW-0460">Magnesium</keyword>
<dbReference type="GO" id="GO:0004765">
    <property type="term" value="F:shikimate kinase activity"/>
    <property type="evidence" value="ECO:0007669"/>
    <property type="project" value="UniProtKB-UniRule"/>
</dbReference>
<dbReference type="Pfam" id="PF01202">
    <property type="entry name" value="SKI"/>
    <property type="match status" value="1"/>
</dbReference>
<dbReference type="GO" id="GO:0008652">
    <property type="term" value="P:amino acid biosynthetic process"/>
    <property type="evidence" value="ECO:0007669"/>
    <property type="project" value="UniProtKB-KW"/>
</dbReference>
<comment type="cofactor">
    <cofactor evidence="11">
        <name>Mg(2+)</name>
        <dbReference type="ChEBI" id="CHEBI:18420"/>
    </cofactor>
    <text evidence="11">Binds 1 Mg(2+) ion per subunit.</text>
</comment>
<dbReference type="PRINTS" id="PR01100">
    <property type="entry name" value="SHIKIMTKNASE"/>
</dbReference>
<dbReference type="InterPro" id="IPR023000">
    <property type="entry name" value="Shikimate_kinase_CS"/>
</dbReference>
<evidence type="ECO:0000256" key="2">
    <source>
        <dbReference type="ARBA" id="ARBA00006997"/>
    </source>
</evidence>
<feature type="binding site" evidence="11">
    <location>
        <begin position="12"/>
        <end position="17"/>
    </location>
    <ligand>
        <name>ATP</name>
        <dbReference type="ChEBI" id="CHEBI:30616"/>
    </ligand>
</feature>
<evidence type="ECO:0000256" key="3">
    <source>
        <dbReference type="ARBA" id="ARBA00012154"/>
    </source>
</evidence>
<evidence type="ECO:0000256" key="10">
    <source>
        <dbReference type="ARBA" id="ARBA00048567"/>
    </source>
</evidence>
<dbReference type="GO" id="GO:0005829">
    <property type="term" value="C:cytosol"/>
    <property type="evidence" value="ECO:0007669"/>
    <property type="project" value="TreeGrafter"/>
</dbReference>
<dbReference type="PANTHER" id="PTHR21087">
    <property type="entry name" value="SHIKIMATE KINASE"/>
    <property type="match status" value="1"/>
</dbReference>
<evidence type="ECO:0000313" key="12">
    <source>
        <dbReference type="EMBL" id="CAA9387738.1"/>
    </source>
</evidence>
<dbReference type="PROSITE" id="PS01128">
    <property type="entry name" value="SHIKIMATE_KINASE"/>
    <property type="match status" value="1"/>
</dbReference>
<feature type="binding site" evidence="11">
    <location>
        <position position="151"/>
    </location>
    <ligand>
        <name>ATP</name>
        <dbReference type="ChEBI" id="CHEBI:30616"/>
    </ligand>
</feature>
<comment type="catalytic activity">
    <reaction evidence="10 11">
        <text>shikimate + ATP = 3-phosphoshikimate + ADP + H(+)</text>
        <dbReference type="Rhea" id="RHEA:13121"/>
        <dbReference type="ChEBI" id="CHEBI:15378"/>
        <dbReference type="ChEBI" id="CHEBI:30616"/>
        <dbReference type="ChEBI" id="CHEBI:36208"/>
        <dbReference type="ChEBI" id="CHEBI:145989"/>
        <dbReference type="ChEBI" id="CHEBI:456216"/>
        <dbReference type="EC" id="2.7.1.71"/>
    </reaction>
</comment>
<comment type="subunit">
    <text evidence="11">Monomer.</text>
</comment>
<keyword evidence="11" id="KW-0963">Cytoplasm</keyword>
<keyword evidence="4 11" id="KW-0028">Amino-acid biosynthesis</keyword>
<feature type="binding site" evidence="11">
    <location>
        <position position="34"/>
    </location>
    <ligand>
        <name>substrate</name>
    </ligand>
</feature>
<keyword evidence="6 11" id="KW-0547">Nucleotide-binding</keyword>
<dbReference type="CDD" id="cd00464">
    <property type="entry name" value="SK"/>
    <property type="match status" value="1"/>
</dbReference>
<protein>
    <recommendedName>
        <fullName evidence="3 11">Shikimate kinase</fullName>
        <shortName evidence="11">SK</shortName>
        <ecNumber evidence="3 11">2.7.1.71</ecNumber>
    </recommendedName>
</protein>
<dbReference type="GO" id="GO:0005524">
    <property type="term" value="F:ATP binding"/>
    <property type="evidence" value="ECO:0007669"/>
    <property type="project" value="UniProtKB-UniRule"/>
</dbReference>
<reference evidence="12" key="1">
    <citation type="submission" date="2020-02" db="EMBL/GenBank/DDBJ databases">
        <authorList>
            <person name="Meier V. D."/>
        </authorList>
    </citation>
    <scope>NUCLEOTIDE SEQUENCE</scope>
    <source>
        <strain evidence="12">AVDCRST_MAG03</strain>
    </source>
</reference>
<dbReference type="EC" id="2.7.1.71" evidence="3 11"/>
<comment type="function">
    <text evidence="11">Catalyzes the specific phosphorylation of the 3-hydroxyl group of shikimic acid using ATP as a cosubstrate.</text>
</comment>
<gene>
    <name evidence="11" type="primary">aroK</name>
    <name evidence="12" type="ORF">AVDCRST_MAG03-380</name>
</gene>
<keyword evidence="11" id="KW-0479">Metal-binding</keyword>
<evidence type="ECO:0000256" key="4">
    <source>
        <dbReference type="ARBA" id="ARBA00022605"/>
    </source>
</evidence>
<dbReference type="GO" id="GO:0009073">
    <property type="term" value="P:aromatic amino acid family biosynthetic process"/>
    <property type="evidence" value="ECO:0007669"/>
    <property type="project" value="UniProtKB-KW"/>
</dbReference>
<evidence type="ECO:0000256" key="8">
    <source>
        <dbReference type="ARBA" id="ARBA00022840"/>
    </source>
</evidence>
<evidence type="ECO:0000256" key="5">
    <source>
        <dbReference type="ARBA" id="ARBA00022679"/>
    </source>
</evidence>
<feature type="binding site" evidence="11">
    <location>
        <position position="16"/>
    </location>
    <ligand>
        <name>Mg(2+)</name>
        <dbReference type="ChEBI" id="CHEBI:18420"/>
    </ligand>
</feature>
<feature type="binding site" evidence="11">
    <location>
        <position position="134"/>
    </location>
    <ligand>
        <name>substrate</name>
    </ligand>
</feature>
<feature type="binding site" evidence="11">
    <location>
        <position position="81"/>
    </location>
    <ligand>
        <name>substrate</name>
    </ligand>
</feature>
<dbReference type="GO" id="GO:0009423">
    <property type="term" value="P:chorismate biosynthetic process"/>
    <property type="evidence" value="ECO:0007669"/>
    <property type="project" value="UniProtKB-UniRule"/>
</dbReference>
<accession>A0A6J4NH94</accession>
<dbReference type="InterPro" id="IPR031322">
    <property type="entry name" value="Shikimate/glucono_kinase"/>
</dbReference>
<evidence type="ECO:0000256" key="9">
    <source>
        <dbReference type="ARBA" id="ARBA00023141"/>
    </source>
</evidence>
<sequence length="167" mass="18855">MGDHVAIVGYMGSGKTTVGRLLARRTRRDFVDLDHEVSRRAGRTIPEIFADWGEDRFRDLEHAALLSALDRPEPAVISCGGGAVVRLDNRAALRHTPTVFLTEPINVLYTRTRGPDRPLKGNTREDFAQRYAERLPLYREVSDVEVRAEGRGAAEVAEEVERWLMTR</sequence>
<name>A0A6J4NH94_9ACTN</name>
<comment type="pathway">
    <text evidence="1 11">Metabolic intermediate biosynthesis; chorismate biosynthesis; chorismate from D-erythrose 4-phosphate and phosphoenolpyruvate: step 5/7.</text>
</comment>
<keyword evidence="7 11" id="KW-0418">Kinase</keyword>
<comment type="subcellular location">
    <subcellularLocation>
        <location evidence="11">Cytoplasm</location>
    </subcellularLocation>
</comment>
<dbReference type="PANTHER" id="PTHR21087:SF16">
    <property type="entry name" value="SHIKIMATE KINASE 1, CHLOROPLASTIC"/>
    <property type="match status" value="1"/>
</dbReference>
<keyword evidence="9 11" id="KW-0057">Aromatic amino acid biosynthesis</keyword>
<feature type="binding site" evidence="11">
    <location>
        <position position="58"/>
    </location>
    <ligand>
        <name>substrate</name>
    </ligand>
</feature>
<dbReference type="UniPathway" id="UPA00053">
    <property type="reaction ID" value="UER00088"/>
</dbReference>
<keyword evidence="8 11" id="KW-0067">ATP-binding</keyword>
<keyword evidence="5 11" id="KW-0808">Transferase</keyword>